<dbReference type="PANTHER" id="PTHR42085">
    <property type="entry name" value="F-BOX DOMAIN-CONTAINING PROTEIN"/>
    <property type="match status" value="1"/>
</dbReference>
<accession>A0A9Q9ADJ1</accession>
<keyword evidence="4" id="KW-1185">Reference proteome</keyword>
<organism evidence="3 4">
    <name type="scientific">Septoria linicola</name>
    <dbReference type="NCBI Taxonomy" id="215465"/>
    <lineage>
        <taxon>Eukaryota</taxon>
        <taxon>Fungi</taxon>
        <taxon>Dikarya</taxon>
        <taxon>Ascomycota</taxon>
        <taxon>Pezizomycotina</taxon>
        <taxon>Dothideomycetes</taxon>
        <taxon>Dothideomycetidae</taxon>
        <taxon>Mycosphaerellales</taxon>
        <taxon>Mycosphaerellaceae</taxon>
        <taxon>Septoria</taxon>
    </lineage>
</organism>
<dbReference type="Pfam" id="PF20150">
    <property type="entry name" value="2EXR"/>
    <property type="match status" value="1"/>
</dbReference>
<dbReference type="PANTHER" id="PTHR42085:SF8">
    <property type="entry name" value="F-BOX DOMAIN-CONTAINING PROTEIN"/>
    <property type="match status" value="1"/>
</dbReference>
<evidence type="ECO:0000313" key="3">
    <source>
        <dbReference type="EMBL" id="USW47135.1"/>
    </source>
</evidence>
<dbReference type="InterPro" id="IPR038883">
    <property type="entry name" value="AN11006-like"/>
</dbReference>
<evidence type="ECO:0000313" key="4">
    <source>
        <dbReference type="Proteomes" id="UP001056384"/>
    </source>
</evidence>
<feature type="region of interest" description="Disordered" evidence="1">
    <location>
        <begin position="1"/>
        <end position="39"/>
    </location>
</feature>
<dbReference type="AlphaFoldDB" id="A0A9Q9ADJ1"/>
<name>A0A9Q9ADJ1_9PEZI</name>
<dbReference type="EMBL" id="CP099418">
    <property type="protein sequence ID" value="USW47135.1"/>
    <property type="molecule type" value="Genomic_DNA"/>
</dbReference>
<feature type="domain" description="2EXR" evidence="2">
    <location>
        <begin position="38"/>
        <end position="104"/>
    </location>
</feature>
<reference evidence="3" key="1">
    <citation type="submission" date="2022-06" db="EMBL/GenBank/DDBJ databases">
        <title>Complete genome sequences of two strains of the flax pathogen Septoria linicola.</title>
        <authorList>
            <person name="Lapalu N."/>
            <person name="Simon A."/>
            <person name="Demenou B."/>
            <person name="Paumier D."/>
            <person name="Guillot M.-P."/>
            <person name="Gout L."/>
            <person name="Valade R."/>
        </authorList>
    </citation>
    <scope>NUCLEOTIDE SEQUENCE</scope>
    <source>
        <strain evidence="3">SE15195</strain>
    </source>
</reference>
<dbReference type="InterPro" id="IPR045518">
    <property type="entry name" value="2EXR"/>
</dbReference>
<protein>
    <recommendedName>
        <fullName evidence="2">2EXR domain-containing protein</fullName>
    </recommendedName>
</protein>
<gene>
    <name evidence="3" type="ORF">Slin15195_G004540</name>
</gene>
<evidence type="ECO:0000259" key="2">
    <source>
        <dbReference type="Pfam" id="PF20150"/>
    </source>
</evidence>
<sequence length="249" mass="28439">MRQHSALISAPAQPKLIATSHKRKASNSNAERPKSKTSFLDLPGELRNRIYRLVLRRPHSIKIVSRRLPPKQFDSSDHHNLKRGGPPLLRASTDIRREASEIYYLENTFTFINGALNLGAVEAFNNQLGRLSRKFNHVKVCRTIQIGDMKKPAEICFTASIEPPTPHVVLSRKAYHRRVYVPGMVKLKSKYVEPCRCQVDKLAKRIGSPKRMNGYDLIAFLEAYCDMINAEAQEVMLDICKKCDTIRRD</sequence>
<evidence type="ECO:0000256" key="1">
    <source>
        <dbReference type="SAM" id="MobiDB-lite"/>
    </source>
</evidence>
<dbReference type="Proteomes" id="UP001056384">
    <property type="component" value="Chromosome 1"/>
</dbReference>
<dbReference type="OrthoDB" id="62952at2759"/>
<proteinExistence type="predicted"/>